<dbReference type="Proteomes" id="UP000275321">
    <property type="component" value="Unassembled WGS sequence"/>
</dbReference>
<proteinExistence type="predicted"/>
<dbReference type="InterPro" id="IPR009678">
    <property type="entry name" value="Phage_tail_completion_R"/>
</dbReference>
<reference evidence="1 2" key="1">
    <citation type="submission" date="2018-10" db="EMBL/GenBank/DDBJ databases">
        <title>Transmission dynamics of multidrug resistant bacteria on intensive care unit surfaces.</title>
        <authorList>
            <person name="D'Souza A.W."/>
            <person name="Potter R.F."/>
            <person name="Wallace M."/>
            <person name="Shupe A."/>
            <person name="Patel S."/>
            <person name="Sun S."/>
            <person name="Gul D."/>
            <person name="Kwon J.H."/>
            <person name="Andleeb S."/>
            <person name="Burnham C.-A.D."/>
            <person name="Dantas G."/>
        </authorList>
    </citation>
    <scope>NUCLEOTIDE SEQUENCE [LARGE SCALE GENOMIC DNA]</scope>
    <source>
        <strain evidence="1 2">EC_073</strain>
    </source>
</reference>
<evidence type="ECO:0000313" key="1">
    <source>
        <dbReference type="EMBL" id="RSB26369.1"/>
    </source>
</evidence>
<accession>A0A3R9AFR4</accession>
<organism evidence="1 2">
    <name type="scientific">Enterobacter cloacae</name>
    <dbReference type="NCBI Taxonomy" id="550"/>
    <lineage>
        <taxon>Bacteria</taxon>
        <taxon>Pseudomonadati</taxon>
        <taxon>Pseudomonadota</taxon>
        <taxon>Gammaproteobacteria</taxon>
        <taxon>Enterobacterales</taxon>
        <taxon>Enterobacteriaceae</taxon>
        <taxon>Enterobacter</taxon>
        <taxon>Enterobacter cloacae complex</taxon>
    </lineage>
</organism>
<dbReference type="Pfam" id="PF06891">
    <property type="entry name" value="P2_Phage_GpR"/>
    <property type="match status" value="1"/>
</dbReference>
<evidence type="ECO:0000313" key="2">
    <source>
        <dbReference type="Proteomes" id="UP000275321"/>
    </source>
</evidence>
<dbReference type="AlphaFoldDB" id="A0A3R9AFR4"/>
<gene>
    <name evidence="1" type="ORF">EGK68_22920</name>
</gene>
<comment type="caution">
    <text evidence="1">The sequence shown here is derived from an EMBL/GenBank/DDBJ whole genome shotgun (WGS) entry which is preliminary data.</text>
</comment>
<protein>
    <submittedName>
        <fullName evidence="1">Phage tail protein</fullName>
    </submittedName>
</protein>
<dbReference type="RefSeq" id="WP_014833340.1">
    <property type="nucleotide sequence ID" value="NZ_CAXOGB010000002.1"/>
</dbReference>
<name>A0A3R9AFR4_ENTCL</name>
<sequence>MHKLKSLRQALIDAVPQLRANPERLQMSVWSGNIDARLAASLSFEKRYELKANVSGFSGDSEGIFVPVLAWLRENQPDIFTLDEGRKKGYLFQVVLNDDETSDISFSLQLTERILVSENEGTLLATYSPEPPLPEPVTRPMELYVNGELVSRWEA</sequence>
<dbReference type="EMBL" id="RHWT01000046">
    <property type="protein sequence ID" value="RSB26369.1"/>
    <property type="molecule type" value="Genomic_DNA"/>
</dbReference>